<evidence type="ECO:0000313" key="2">
    <source>
        <dbReference type="EMBL" id="GCE09036.1"/>
    </source>
</evidence>
<dbReference type="EMBL" id="BIFQ01000002">
    <property type="protein sequence ID" value="GCE09036.1"/>
    <property type="molecule type" value="Genomic_DNA"/>
</dbReference>
<gene>
    <name evidence="2" type="ORF">KDAU_63650</name>
</gene>
<dbReference type="InterPro" id="IPR047693">
    <property type="entry name" value="RNA-guided_IscB-like"/>
</dbReference>
<keyword evidence="3" id="KW-1185">Reference proteome</keyword>
<evidence type="ECO:0000313" key="3">
    <source>
        <dbReference type="Proteomes" id="UP000287224"/>
    </source>
</evidence>
<name>A0A401ZQK9_9CHLR</name>
<accession>A0A401ZQK9</accession>
<dbReference type="NCBIfam" id="NF040563">
    <property type="entry name" value="guided_IscB"/>
    <property type="match status" value="1"/>
</dbReference>
<dbReference type="Proteomes" id="UP000287224">
    <property type="component" value="Unassembled WGS sequence"/>
</dbReference>
<dbReference type="GO" id="GO:0003676">
    <property type="term" value="F:nucleic acid binding"/>
    <property type="evidence" value="ECO:0007669"/>
    <property type="project" value="InterPro"/>
</dbReference>
<feature type="domain" description="HNH nuclease" evidence="1">
    <location>
        <begin position="32"/>
        <end position="83"/>
    </location>
</feature>
<dbReference type="SMART" id="SM00507">
    <property type="entry name" value="HNHc"/>
    <property type="match status" value="1"/>
</dbReference>
<dbReference type="GO" id="GO:0004519">
    <property type="term" value="F:endonuclease activity"/>
    <property type="evidence" value="ECO:0007669"/>
    <property type="project" value="InterPro"/>
</dbReference>
<comment type="caution">
    <text evidence="2">The sequence shown here is derived from an EMBL/GenBank/DDBJ whole genome shotgun (WGS) entry which is preliminary data.</text>
</comment>
<proteinExistence type="predicted"/>
<protein>
    <recommendedName>
        <fullName evidence="1">HNH nuclease domain-containing protein</fullName>
    </recommendedName>
</protein>
<sequence>MSLELVRFDTQLMENPEVKGVEYQQGTLAGYEVREYLLEKWNHHCSYCGKTDVPLHVEHIRPRAHGGTNRVSNLCLACEKCNTAKGTKDIAAFLKKKPDVLQRIQAQAKAPLKDAAAANASRWALFDRLKATGLPVEVGSGGLTKFNRTSRELPKTHWLDATCVGKSTPEKLLVQQVVPLLITATGHGNRQMCLPDTYGFPRTSAKGAKKVKGFQTGDMVKAIVTRGKKKGTYVGRVAVRRTGSFNIKTRRETIQGVSYHYCHMLHQSDGYSYIQGGVLPPHA</sequence>
<dbReference type="PANTHER" id="PTHR33877:SF2">
    <property type="entry name" value="OS07G0170200 PROTEIN"/>
    <property type="match status" value="1"/>
</dbReference>
<dbReference type="Gene3D" id="1.10.30.50">
    <property type="match status" value="1"/>
</dbReference>
<organism evidence="2 3">
    <name type="scientific">Dictyobacter aurantiacus</name>
    <dbReference type="NCBI Taxonomy" id="1936993"/>
    <lineage>
        <taxon>Bacteria</taxon>
        <taxon>Bacillati</taxon>
        <taxon>Chloroflexota</taxon>
        <taxon>Ktedonobacteria</taxon>
        <taxon>Ktedonobacterales</taxon>
        <taxon>Dictyobacteraceae</taxon>
        <taxon>Dictyobacter</taxon>
    </lineage>
</organism>
<dbReference type="GO" id="GO:0008270">
    <property type="term" value="F:zinc ion binding"/>
    <property type="evidence" value="ECO:0007669"/>
    <property type="project" value="InterPro"/>
</dbReference>
<dbReference type="InterPro" id="IPR002711">
    <property type="entry name" value="HNH"/>
</dbReference>
<dbReference type="InterPro" id="IPR052892">
    <property type="entry name" value="NA-targeting_endonuclease"/>
</dbReference>
<dbReference type="InterPro" id="IPR003615">
    <property type="entry name" value="HNH_nuc"/>
</dbReference>
<dbReference type="AlphaFoldDB" id="A0A401ZQK9"/>
<dbReference type="Pfam" id="PF01844">
    <property type="entry name" value="HNH"/>
    <property type="match status" value="1"/>
</dbReference>
<reference evidence="3" key="1">
    <citation type="submission" date="2018-12" db="EMBL/GenBank/DDBJ databases">
        <title>Tengunoibacter tsumagoiensis gen. nov., sp. nov., Dictyobacter kobayashii sp. nov., D. alpinus sp. nov., and D. joshuensis sp. nov. and description of Dictyobacteraceae fam. nov. within the order Ktedonobacterales isolated from Tengu-no-mugimeshi.</title>
        <authorList>
            <person name="Wang C.M."/>
            <person name="Zheng Y."/>
            <person name="Sakai Y."/>
            <person name="Toyoda A."/>
            <person name="Minakuchi Y."/>
            <person name="Abe K."/>
            <person name="Yokota A."/>
            <person name="Yabe S."/>
        </authorList>
    </citation>
    <scope>NUCLEOTIDE SEQUENCE [LARGE SCALE GENOMIC DNA]</scope>
    <source>
        <strain evidence="3">S-27</strain>
    </source>
</reference>
<evidence type="ECO:0000259" key="1">
    <source>
        <dbReference type="SMART" id="SM00507"/>
    </source>
</evidence>
<dbReference type="PANTHER" id="PTHR33877">
    <property type="entry name" value="SLL1193 PROTEIN"/>
    <property type="match status" value="1"/>
</dbReference>
<dbReference type="CDD" id="cd00085">
    <property type="entry name" value="HNHc"/>
    <property type="match status" value="1"/>
</dbReference>